<comment type="caution">
    <text evidence="1">The sequence shown here is derived from an EMBL/GenBank/DDBJ whole genome shotgun (WGS) entry which is preliminary data.</text>
</comment>
<evidence type="ECO:0000313" key="2">
    <source>
        <dbReference type="Proteomes" id="UP001346869"/>
    </source>
</evidence>
<proteinExistence type="predicted"/>
<organism evidence="1 2">
    <name type="scientific">Eleginops maclovinus</name>
    <name type="common">Patagonian blennie</name>
    <name type="synonym">Eleginus maclovinus</name>
    <dbReference type="NCBI Taxonomy" id="56733"/>
    <lineage>
        <taxon>Eukaryota</taxon>
        <taxon>Metazoa</taxon>
        <taxon>Chordata</taxon>
        <taxon>Craniata</taxon>
        <taxon>Vertebrata</taxon>
        <taxon>Euteleostomi</taxon>
        <taxon>Actinopterygii</taxon>
        <taxon>Neopterygii</taxon>
        <taxon>Teleostei</taxon>
        <taxon>Neoteleostei</taxon>
        <taxon>Acanthomorphata</taxon>
        <taxon>Eupercaria</taxon>
        <taxon>Perciformes</taxon>
        <taxon>Notothenioidei</taxon>
        <taxon>Eleginopidae</taxon>
        <taxon>Eleginops</taxon>
    </lineage>
</organism>
<dbReference type="AlphaFoldDB" id="A0AAN7XTJ9"/>
<reference evidence="1 2" key="2">
    <citation type="journal article" date="2023" name="Mol. Biol. Evol.">
        <title>Genomics of Secondarily Temperate Adaptation in the Only Non-Antarctic Icefish.</title>
        <authorList>
            <person name="Rivera-Colon A.G."/>
            <person name="Rayamajhi N."/>
            <person name="Minhas B.F."/>
            <person name="Madrigal G."/>
            <person name="Bilyk K.T."/>
            <person name="Yoon V."/>
            <person name="Hune M."/>
            <person name="Gregory S."/>
            <person name="Cheng C.H.C."/>
            <person name="Catchen J.M."/>
        </authorList>
    </citation>
    <scope>NUCLEOTIDE SEQUENCE [LARGE SCALE GENOMIC DNA]</scope>
    <source>
        <strain evidence="1">JMC-PN-2008</strain>
    </source>
</reference>
<reference evidence="1 2" key="1">
    <citation type="journal article" date="2023" name="Genes (Basel)">
        <title>Chromosome-Level Genome Assembly and Circadian Gene Repertoire of the Patagonia Blennie Eleginops maclovinus-The Closest Ancestral Proxy of Antarctic Cryonotothenioids.</title>
        <authorList>
            <person name="Cheng C.C."/>
            <person name="Rivera-Colon A.G."/>
            <person name="Minhas B.F."/>
            <person name="Wilson L."/>
            <person name="Rayamajhi N."/>
            <person name="Vargas-Chacoff L."/>
            <person name="Catchen J.M."/>
        </authorList>
    </citation>
    <scope>NUCLEOTIDE SEQUENCE [LARGE SCALE GENOMIC DNA]</scope>
    <source>
        <strain evidence="1">JMC-PN-2008</strain>
    </source>
</reference>
<accession>A0AAN7XTJ9</accession>
<sequence>MVLLWFLLLKASCHHPSPLPARWCGPSLGQEVLKLIQLIGLAPPGASATIWLTQALQPPQGGLAPGSE</sequence>
<name>A0AAN7XTJ9_ELEMC</name>
<dbReference type="EMBL" id="JAUZQC010000009">
    <property type="protein sequence ID" value="KAK5865675.1"/>
    <property type="molecule type" value="Genomic_DNA"/>
</dbReference>
<keyword evidence="2" id="KW-1185">Reference proteome</keyword>
<gene>
    <name evidence="1" type="ORF">PBY51_019924</name>
</gene>
<evidence type="ECO:0000313" key="1">
    <source>
        <dbReference type="EMBL" id="KAK5865675.1"/>
    </source>
</evidence>
<dbReference type="Proteomes" id="UP001346869">
    <property type="component" value="Unassembled WGS sequence"/>
</dbReference>
<protein>
    <submittedName>
        <fullName evidence="1">Uncharacterized protein</fullName>
    </submittedName>
</protein>